<feature type="region of interest" description="Disordered" evidence="1">
    <location>
        <begin position="1"/>
        <end position="159"/>
    </location>
</feature>
<feature type="domain" description="SprT-like" evidence="2">
    <location>
        <begin position="171"/>
        <end position="328"/>
    </location>
</feature>
<evidence type="ECO:0000256" key="1">
    <source>
        <dbReference type="SAM" id="MobiDB-lite"/>
    </source>
</evidence>
<protein>
    <recommendedName>
        <fullName evidence="2">SprT-like domain-containing protein</fullName>
    </recommendedName>
</protein>
<keyword evidence="4" id="KW-1185">Reference proteome</keyword>
<evidence type="ECO:0000313" key="4">
    <source>
        <dbReference type="Proteomes" id="UP000076727"/>
    </source>
</evidence>
<dbReference type="GO" id="GO:0005634">
    <property type="term" value="C:nucleus"/>
    <property type="evidence" value="ECO:0007669"/>
    <property type="project" value="TreeGrafter"/>
</dbReference>
<evidence type="ECO:0000259" key="2">
    <source>
        <dbReference type="SMART" id="SM00731"/>
    </source>
</evidence>
<dbReference type="AlphaFoldDB" id="A0A165P201"/>
<dbReference type="SMART" id="SM00731">
    <property type="entry name" value="SprT"/>
    <property type="match status" value="1"/>
</dbReference>
<dbReference type="EMBL" id="KV429074">
    <property type="protein sequence ID" value="KZT67662.1"/>
    <property type="molecule type" value="Genomic_DNA"/>
</dbReference>
<reference evidence="3 4" key="1">
    <citation type="journal article" date="2016" name="Mol. Biol. Evol.">
        <title>Comparative Genomics of Early-Diverging Mushroom-Forming Fungi Provides Insights into the Origins of Lignocellulose Decay Capabilities.</title>
        <authorList>
            <person name="Nagy L.G."/>
            <person name="Riley R."/>
            <person name="Tritt A."/>
            <person name="Adam C."/>
            <person name="Daum C."/>
            <person name="Floudas D."/>
            <person name="Sun H."/>
            <person name="Yadav J.S."/>
            <person name="Pangilinan J."/>
            <person name="Larsson K.H."/>
            <person name="Matsuura K."/>
            <person name="Barry K."/>
            <person name="Labutti K."/>
            <person name="Kuo R."/>
            <person name="Ohm R.A."/>
            <person name="Bhattacharya S.S."/>
            <person name="Shirouzu T."/>
            <person name="Yoshinaga Y."/>
            <person name="Martin F.M."/>
            <person name="Grigoriev I.V."/>
            <person name="Hibbett D.S."/>
        </authorList>
    </citation>
    <scope>NUCLEOTIDE SEQUENCE [LARGE SCALE GENOMIC DNA]</scope>
    <source>
        <strain evidence="3 4">L-15889</strain>
    </source>
</reference>
<dbReference type="OrthoDB" id="20772at2759"/>
<dbReference type="PANTHER" id="PTHR23099">
    <property type="entry name" value="TRANSCRIPTIONAL REGULATOR"/>
    <property type="match status" value="1"/>
</dbReference>
<sequence length="427" mass="47362">MGPIIDLTVSSSESESEDPVPANTSRVNIKPTQRPTSRSAVSHRPTSSQDDGLRSTIPLYADDDSDGDDPMDNNDGSILVLDEPRSARKPLRTANLSHPTRKIPSASVPSTPIRRIVSIHSTDSEKSDTDVESEASVRSAKPAARPKKTTATKAPRLSKKALEAAEQQRRERYAKTFFDEMNRTVFGHGLPDNTTLYWNKRLVSTAGKAKWQRNREGVQTSEIELAVKILTSDERIRNTLSHEMCHLASWIISDDPTENHGSIFHGWANKIMRARPEIEITTKHNYEIDYKYEWKCLECAKVYGRFSKSINPDECVCGACKVGKLIPLFATNTRAPKTPRNKAGSAMASAKGRDSPLATSSPFLLREENVNIRVDIHVPRGAPSSVWKAKTKTRIPGAFPLGDDEDDYDDEDDDVEVLTRAIGGVKL</sequence>
<evidence type="ECO:0000313" key="3">
    <source>
        <dbReference type="EMBL" id="KZT67662.1"/>
    </source>
</evidence>
<dbReference type="STRING" id="1314783.A0A165P201"/>
<name>A0A165P201_9APHY</name>
<dbReference type="PANTHER" id="PTHR23099:SF0">
    <property type="entry name" value="GERM CELL NUCLEAR ACIDIC PROTEIN"/>
    <property type="match status" value="1"/>
</dbReference>
<dbReference type="Pfam" id="PF10263">
    <property type="entry name" value="SprT-like"/>
    <property type="match status" value="1"/>
</dbReference>
<feature type="compositionally biased region" description="Polar residues" evidence="1">
    <location>
        <begin position="22"/>
        <end position="50"/>
    </location>
</feature>
<organism evidence="3 4">
    <name type="scientific">Daedalea quercina L-15889</name>
    <dbReference type="NCBI Taxonomy" id="1314783"/>
    <lineage>
        <taxon>Eukaryota</taxon>
        <taxon>Fungi</taxon>
        <taxon>Dikarya</taxon>
        <taxon>Basidiomycota</taxon>
        <taxon>Agaricomycotina</taxon>
        <taxon>Agaricomycetes</taxon>
        <taxon>Polyporales</taxon>
        <taxon>Fomitopsis</taxon>
    </lineage>
</organism>
<proteinExistence type="predicted"/>
<dbReference type="Proteomes" id="UP000076727">
    <property type="component" value="Unassembled WGS sequence"/>
</dbReference>
<dbReference type="InterPro" id="IPR006640">
    <property type="entry name" value="SprT-like_domain"/>
</dbReference>
<feature type="region of interest" description="Disordered" evidence="1">
    <location>
        <begin position="336"/>
        <end position="358"/>
    </location>
</feature>
<dbReference type="GO" id="GO:0006950">
    <property type="term" value="P:response to stress"/>
    <property type="evidence" value="ECO:0007669"/>
    <property type="project" value="UniProtKB-ARBA"/>
</dbReference>
<feature type="compositionally biased region" description="Acidic residues" evidence="1">
    <location>
        <begin position="61"/>
        <end position="72"/>
    </location>
</feature>
<gene>
    <name evidence="3" type="ORF">DAEQUDRAFT_385518</name>
</gene>
<accession>A0A165P201</accession>